<dbReference type="AlphaFoldDB" id="A0AAN7BPT4"/>
<evidence type="ECO:0000256" key="2">
    <source>
        <dbReference type="SAM" id="SignalP"/>
    </source>
</evidence>
<keyword evidence="1" id="KW-1133">Transmembrane helix</keyword>
<dbReference type="EMBL" id="MU865333">
    <property type="protein sequence ID" value="KAK4227280.1"/>
    <property type="molecule type" value="Genomic_DNA"/>
</dbReference>
<reference evidence="3" key="1">
    <citation type="journal article" date="2023" name="Mol. Phylogenet. Evol.">
        <title>Genome-scale phylogeny and comparative genomics of the fungal order Sordariales.</title>
        <authorList>
            <person name="Hensen N."/>
            <person name="Bonometti L."/>
            <person name="Westerberg I."/>
            <person name="Brannstrom I.O."/>
            <person name="Guillou S."/>
            <person name="Cros-Aarteil S."/>
            <person name="Calhoun S."/>
            <person name="Haridas S."/>
            <person name="Kuo A."/>
            <person name="Mondo S."/>
            <person name="Pangilinan J."/>
            <person name="Riley R."/>
            <person name="LaButti K."/>
            <person name="Andreopoulos B."/>
            <person name="Lipzen A."/>
            <person name="Chen C."/>
            <person name="Yan M."/>
            <person name="Daum C."/>
            <person name="Ng V."/>
            <person name="Clum A."/>
            <person name="Steindorff A."/>
            <person name="Ohm R.A."/>
            <person name="Martin F."/>
            <person name="Silar P."/>
            <person name="Natvig D.O."/>
            <person name="Lalanne C."/>
            <person name="Gautier V."/>
            <person name="Ament-Velasquez S.L."/>
            <person name="Kruys A."/>
            <person name="Hutchinson M.I."/>
            <person name="Powell A.J."/>
            <person name="Barry K."/>
            <person name="Miller A.N."/>
            <person name="Grigoriev I.V."/>
            <person name="Debuchy R."/>
            <person name="Gladieux P."/>
            <person name="Hiltunen Thoren M."/>
            <person name="Johannesson H."/>
        </authorList>
    </citation>
    <scope>NUCLEOTIDE SEQUENCE</scope>
    <source>
        <strain evidence="3">CBS 990.96</strain>
    </source>
</reference>
<feature type="chain" id="PRO_5042868141" description="Secreted protein" evidence="2">
    <location>
        <begin position="29"/>
        <end position="166"/>
    </location>
</feature>
<evidence type="ECO:0000313" key="4">
    <source>
        <dbReference type="Proteomes" id="UP001301958"/>
    </source>
</evidence>
<name>A0AAN7BPT4_9PEZI</name>
<feature type="transmembrane region" description="Helical" evidence="1">
    <location>
        <begin position="99"/>
        <end position="119"/>
    </location>
</feature>
<accession>A0AAN7BPT4</accession>
<keyword evidence="1" id="KW-0812">Transmembrane</keyword>
<feature type="signal peptide" evidence="2">
    <location>
        <begin position="1"/>
        <end position="28"/>
    </location>
</feature>
<keyword evidence="1" id="KW-0472">Membrane</keyword>
<evidence type="ECO:0008006" key="5">
    <source>
        <dbReference type="Google" id="ProtNLM"/>
    </source>
</evidence>
<reference evidence="3" key="2">
    <citation type="submission" date="2023-05" db="EMBL/GenBank/DDBJ databases">
        <authorList>
            <consortium name="Lawrence Berkeley National Laboratory"/>
            <person name="Steindorff A."/>
            <person name="Hensen N."/>
            <person name="Bonometti L."/>
            <person name="Westerberg I."/>
            <person name="Brannstrom I.O."/>
            <person name="Guillou S."/>
            <person name="Cros-Aarteil S."/>
            <person name="Calhoun S."/>
            <person name="Haridas S."/>
            <person name="Kuo A."/>
            <person name="Mondo S."/>
            <person name="Pangilinan J."/>
            <person name="Riley R."/>
            <person name="Labutti K."/>
            <person name="Andreopoulos B."/>
            <person name="Lipzen A."/>
            <person name="Chen C."/>
            <person name="Yanf M."/>
            <person name="Daum C."/>
            <person name="Ng V."/>
            <person name="Clum A."/>
            <person name="Ohm R."/>
            <person name="Martin F."/>
            <person name="Silar P."/>
            <person name="Natvig D."/>
            <person name="Lalanne C."/>
            <person name="Gautier V."/>
            <person name="Ament-Velasquez S.L."/>
            <person name="Kruys A."/>
            <person name="Hutchinson M.I."/>
            <person name="Powell A.J."/>
            <person name="Barry K."/>
            <person name="Miller A.N."/>
            <person name="Grigoriev I.V."/>
            <person name="Debuchy R."/>
            <person name="Gladieux P."/>
            <person name="Thoren M.H."/>
            <person name="Johannesson H."/>
        </authorList>
    </citation>
    <scope>NUCLEOTIDE SEQUENCE</scope>
    <source>
        <strain evidence="3">CBS 990.96</strain>
    </source>
</reference>
<dbReference type="Proteomes" id="UP001301958">
    <property type="component" value="Unassembled WGS sequence"/>
</dbReference>
<protein>
    <recommendedName>
        <fullName evidence="5">Secreted protein</fullName>
    </recommendedName>
</protein>
<gene>
    <name evidence="3" type="ORF">QBC38DRAFT_195145</name>
</gene>
<comment type="caution">
    <text evidence="3">The sequence shown here is derived from an EMBL/GenBank/DDBJ whole genome shotgun (WGS) entry which is preliminary data.</text>
</comment>
<organism evidence="3 4">
    <name type="scientific">Podospora fimiseda</name>
    <dbReference type="NCBI Taxonomy" id="252190"/>
    <lineage>
        <taxon>Eukaryota</taxon>
        <taxon>Fungi</taxon>
        <taxon>Dikarya</taxon>
        <taxon>Ascomycota</taxon>
        <taxon>Pezizomycotina</taxon>
        <taxon>Sordariomycetes</taxon>
        <taxon>Sordariomycetidae</taxon>
        <taxon>Sordariales</taxon>
        <taxon>Podosporaceae</taxon>
        <taxon>Podospora</taxon>
    </lineage>
</organism>
<sequence length="166" mass="18323">MCVHKSGTRRLLAHVVCLVFTLLARCSAAISPKSVSRSCVCVCVLIVPLTHFERKAPTSLHTQVPARLVIMLPASRRVGIRSGYRKAAQSPLKSVFNSVPLSFSLLHSFFFFFFSFCFAKKKCHHFPLHSSTLTSPAVAQAPQPTGLHPTTSRPRSVFCSTSLFFT</sequence>
<keyword evidence="2" id="KW-0732">Signal</keyword>
<evidence type="ECO:0000313" key="3">
    <source>
        <dbReference type="EMBL" id="KAK4227280.1"/>
    </source>
</evidence>
<keyword evidence="4" id="KW-1185">Reference proteome</keyword>
<proteinExistence type="predicted"/>
<evidence type="ECO:0000256" key="1">
    <source>
        <dbReference type="SAM" id="Phobius"/>
    </source>
</evidence>